<dbReference type="AlphaFoldDB" id="A0A2A7B3W9"/>
<dbReference type="GO" id="GO:0044038">
    <property type="term" value="P:cell wall macromolecule biosynthetic process"/>
    <property type="evidence" value="ECO:0007669"/>
    <property type="project" value="TreeGrafter"/>
</dbReference>
<dbReference type="GO" id="GO:0005886">
    <property type="term" value="C:plasma membrane"/>
    <property type="evidence" value="ECO:0007669"/>
    <property type="project" value="UniProtKB-SubCell"/>
</dbReference>
<feature type="transmembrane region" description="Helical" evidence="8">
    <location>
        <begin position="6"/>
        <end position="28"/>
    </location>
</feature>
<proteinExistence type="predicted"/>
<protein>
    <submittedName>
        <fullName evidence="9">Glycosyl transferase family 4</fullName>
    </submittedName>
</protein>
<evidence type="ECO:0000256" key="7">
    <source>
        <dbReference type="SAM" id="MobiDB-lite"/>
    </source>
</evidence>
<evidence type="ECO:0000313" key="10">
    <source>
        <dbReference type="Proteomes" id="UP000220904"/>
    </source>
</evidence>
<dbReference type="EMBL" id="NOUV01000017">
    <property type="protein sequence ID" value="PDX86095.1"/>
    <property type="molecule type" value="Genomic_DNA"/>
</dbReference>
<feature type="transmembrane region" description="Helical" evidence="8">
    <location>
        <begin position="253"/>
        <end position="275"/>
    </location>
</feature>
<sequence length="350" mass="36670">MIRFALIVASTLGFVLTAAMGNLMVPLLRAFQSRQQPTRPPEPERPDAAPSQDSDEAPERPAQPPTMGGLCLMVGVLAAVGVGWTAACVAEPQLLGTEGLLSTRLLIALFGALLFGGVGLADDLARIRRRAPLGLRRGTRLLLEAGAGAVVLLLLGASRCLATGLALPGLGYVELGVLAPLVWEAGLVALAESVRIADGIDGLCCGTAFAAQLGLMLCMTILGWFPLAVFPAALAGALMAFLLWNFPPARLRLGSVGSLFLAGALGCAPLCIGWPDLALPLGLPYWLEGGMVAVQIAVYQTTHGKKQLFRTAPLHRWMEVRGSSAVQIFYTFCVLALLGAALALQWAKIS</sequence>
<comment type="subcellular location">
    <subcellularLocation>
        <location evidence="1">Cell membrane</location>
        <topology evidence="1">Multi-pass membrane protein</topology>
    </subcellularLocation>
</comment>
<dbReference type="RefSeq" id="WP_097793089.1">
    <property type="nucleotide sequence ID" value="NZ_NOUV01000017.1"/>
</dbReference>
<keyword evidence="5 8" id="KW-1133">Transmembrane helix</keyword>
<feature type="transmembrane region" description="Helical" evidence="8">
    <location>
        <begin position="328"/>
        <end position="347"/>
    </location>
</feature>
<gene>
    <name evidence="9" type="ORF">CHR60_11140</name>
</gene>
<keyword evidence="4 8" id="KW-0812">Transmembrane</keyword>
<evidence type="ECO:0000256" key="4">
    <source>
        <dbReference type="ARBA" id="ARBA00022692"/>
    </source>
</evidence>
<comment type="caution">
    <text evidence="9">The sequence shown here is derived from an EMBL/GenBank/DDBJ whole genome shotgun (WGS) entry which is preliminary data.</text>
</comment>
<accession>A0A2A7B3W9</accession>
<dbReference type="OrthoDB" id="1863251at2"/>
<reference evidence="9 10" key="1">
    <citation type="journal article" date="2017" name="Front. Microbiol.">
        <title>New Insights into the Diversity of the Genus Faecalibacterium.</title>
        <authorList>
            <person name="Benevides L."/>
            <person name="Burman S."/>
            <person name="Martin R."/>
            <person name="Robert V."/>
            <person name="Thomas M."/>
            <person name="Miquel S."/>
            <person name="Chain F."/>
            <person name="Sokol H."/>
            <person name="Bermudez-Humaran L.G."/>
            <person name="Morrison M."/>
            <person name="Langella P."/>
            <person name="Azevedo V.A."/>
            <person name="Chatel J.M."/>
            <person name="Soares S."/>
        </authorList>
    </citation>
    <scope>NUCLEOTIDE SEQUENCE [LARGE SCALE GENOMIC DNA]</scope>
    <source>
        <strain evidence="9 10">AHMP21</strain>
    </source>
</reference>
<evidence type="ECO:0000256" key="2">
    <source>
        <dbReference type="ARBA" id="ARBA00022475"/>
    </source>
</evidence>
<keyword evidence="3 9" id="KW-0808">Transferase</keyword>
<evidence type="ECO:0000256" key="8">
    <source>
        <dbReference type="SAM" id="Phobius"/>
    </source>
</evidence>
<evidence type="ECO:0000256" key="3">
    <source>
        <dbReference type="ARBA" id="ARBA00022679"/>
    </source>
</evidence>
<dbReference type="Proteomes" id="UP000220904">
    <property type="component" value="Unassembled WGS sequence"/>
</dbReference>
<dbReference type="Pfam" id="PF00953">
    <property type="entry name" value="Glycos_transf_4"/>
    <property type="match status" value="1"/>
</dbReference>
<evidence type="ECO:0000256" key="6">
    <source>
        <dbReference type="ARBA" id="ARBA00023136"/>
    </source>
</evidence>
<dbReference type="InterPro" id="IPR000715">
    <property type="entry name" value="Glycosyl_transferase_4"/>
</dbReference>
<evidence type="ECO:0000256" key="1">
    <source>
        <dbReference type="ARBA" id="ARBA00004651"/>
    </source>
</evidence>
<organism evidence="9 10">
    <name type="scientific">Faecalibacterium prausnitzii</name>
    <dbReference type="NCBI Taxonomy" id="853"/>
    <lineage>
        <taxon>Bacteria</taxon>
        <taxon>Bacillati</taxon>
        <taxon>Bacillota</taxon>
        <taxon>Clostridia</taxon>
        <taxon>Eubacteriales</taxon>
        <taxon>Oscillospiraceae</taxon>
        <taxon>Faecalibacterium</taxon>
    </lineage>
</organism>
<dbReference type="GO" id="GO:0071555">
    <property type="term" value="P:cell wall organization"/>
    <property type="evidence" value="ECO:0007669"/>
    <property type="project" value="TreeGrafter"/>
</dbReference>
<feature type="transmembrane region" description="Helical" evidence="8">
    <location>
        <begin position="99"/>
        <end position="121"/>
    </location>
</feature>
<dbReference type="PANTHER" id="PTHR22926">
    <property type="entry name" value="PHOSPHO-N-ACETYLMURAMOYL-PENTAPEPTIDE-TRANSFERASE"/>
    <property type="match status" value="1"/>
</dbReference>
<feature type="region of interest" description="Disordered" evidence="7">
    <location>
        <begin position="34"/>
        <end position="64"/>
    </location>
</feature>
<dbReference type="GO" id="GO:0016780">
    <property type="term" value="F:phosphotransferase activity, for other substituted phosphate groups"/>
    <property type="evidence" value="ECO:0007669"/>
    <property type="project" value="InterPro"/>
</dbReference>
<feature type="transmembrane region" description="Helical" evidence="8">
    <location>
        <begin position="228"/>
        <end position="246"/>
    </location>
</feature>
<evidence type="ECO:0000256" key="5">
    <source>
        <dbReference type="ARBA" id="ARBA00022989"/>
    </source>
</evidence>
<name>A0A2A7B3W9_9FIRM</name>
<feature type="transmembrane region" description="Helical" evidence="8">
    <location>
        <begin position="141"/>
        <end position="158"/>
    </location>
</feature>
<evidence type="ECO:0000313" key="9">
    <source>
        <dbReference type="EMBL" id="PDX86095.1"/>
    </source>
</evidence>
<feature type="transmembrane region" description="Helical" evidence="8">
    <location>
        <begin position="67"/>
        <end position="87"/>
    </location>
</feature>
<keyword evidence="2" id="KW-1003">Cell membrane</keyword>
<dbReference type="PANTHER" id="PTHR22926:SF3">
    <property type="entry name" value="UNDECAPRENYL-PHOSPHATE ALPHA-N-ACETYLGLUCOSAMINYL 1-PHOSPHATE TRANSFERASE"/>
    <property type="match status" value="1"/>
</dbReference>
<keyword evidence="6 8" id="KW-0472">Membrane</keyword>